<dbReference type="Proteomes" id="UP000490535">
    <property type="component" value="Unassembled WGS sequence"/>
</dbReference>
<name>A0A833U1J1_ACIBZ</name>
<keyword evidence="2 5" id="KW-0812">Transmembrane</keyword>
<dbReference type="Pfam" id="PF05101">
    <property type="entry name" value="VirB3"/>
    <property type="match status" value="1"/>
</dbReference>
<proteinExistence type="predicted"/>
<keyword evidence="4 5" id="KW-0472">Membrane</keyword>
<comment type="caution">
    <text evidence="6">The sequence shown here is derived from an EMBL/GenBank/DDBJ whole genome shotgun (WGS) entry which is preliminary data.</text>
</comment>
<accession>A0A833U1J1</accession>
<comment type="subcellular location">
    <subcellularLocation>
        <location evidence="1">Membrane</location>
    </subcellularLocation>
</comment>
<sequence>MASGSSLRRSVINRSLNRPNLLLGCEREWILMAGLVAFALIFSLKTVPSIIIGVVLWFISLFLLRKMGKADQLASKVYIRHIKQQKLYLPKSTPFRKM</sequence>
<dbReference type="GO" id="GO:0016020">
    <property type="term" value="C:membrane"/>
    <property type="evidence" value="ECO:0007669"/>
    <property type="project" value="UniProtKB-SubCell"/>
</dbReference>
<evidence type="ECO:0000256" key="2">
    <source>
        <dbReference type="ARBA" id="ARBA00022692"/>
    </source>
</evidence>
<dbReference type="AlphaFoldDB" id="A0A833U1J1"/>
<dbReference type="InterPro" id="IPR016704">
    <property type="entry name" value="Conjugal_tfr_TrbD"/>
</dbReference>
<organism evidence="6 7">
    <name type="scientific">Acinetobacter bereziniae</name>
    <name type="common">Acinetobacter genomosp. 10</name>
    <dbReference type="NCBI Taxonomy" id="106648"/>
    <lineage>
        <taxon>Bacteria</taxon>
        <taxon>Pseudomonadati</taxon>
        <taxon>Pseudomonadota</taxon>
        <taxon>Gammaproteobacteria</taxon>
        <taxon>Moraxellales</taxon>
        <taxon>Moraxellaceae</taxon>
        <taxon>Acinetobacter</taxon>
    </lineage>
</organism>
<feature type="transmembrane region" description="Helical" evidence="5">
    <location>
        <begin position="21"/>
        <end position="41"/>
    </location>
</feature>
<protein>
    <recommendedName>
        <fullName evidence="8">Conjugal transfer protein TrbD</fullName>
    </recommendedName>
</protein>
<evidence type="ECO:0000256" key="4">
    <source>
        <dbReference type="ARBA" id="ARBA00023136"/>
    </source>
</evidence>
<feature type="transmembrane region" description="Helical" evidence="5">
    <location>
        <begin position="47"/>
        <end position="64"/>
    </location>
</feature>
<dbReference type="PIRSF" id="PIRSF017854">
    <property type="entry name" value="T4SS_TrbD"/>
    <property type="match status" value="1"/>
</dbReference>
<dbReference type="NCBIfam" id="NF010395">
    <property type="entry name" value="PRK13823.1"/>
    <property type="match status" value="1"/>
</dbReference>
<gene>
    <name evidence="6" type="ORF">GAK29_00217</name>
</gene>
<keyword evidence="3 5" id="KW-1133">Transmembrane helix</keyword>
<evidence type="ECO:0000313" key="7">
    <source>
        <dbReference type="Proteomes" id="UP000490535"/>
    </source>
</evidence>
<evidence type="ECO:0008006" key="8">
    <source>
        <dbReference type="Google" id="ProtNLM"/>
    </source>
</evidence>
<reference evidence="7" key="1">
    <citation type="journal article" date="2020" name="MBio">
        <title>Horizontal gene transfer to a defensive symbiont with a reduced genome amongst a multipartite beetle microbiome.</title>
        <authorList>
            <person name="Waterworth S.C."/>
            <person name="Florez L.V."/>
            <person name="Rees E.R."/>
            <person name="Hertweck C."/>
            <person name="Kaltenpoth M."/>
            <person name="Kwan J.C."/>
        </authorList>
    </citation>
    <scope>NUCLEOTIDE SEQUENCE [LARGE SCALE GENOMIC DNA]</scope>
</reference>
<dbReference type="EMBL" id="WNDP01000003">
    <property type="protein sequence ID" value="KAF1028121.1"/>
    <property type="molecule type" value="Genomic_DNA"/>
</dbReference>
<evidence type="ECO:0000256" key="1">
    <source>
        <dbReference type="ARBA" id="ARBA00004370"/>
    </source>
</evidence>
<evidence type="ECO:0000256" key="3">
    <source>
        <dbReference type="ARBA" id="ARBA00022989"/>
    </source>
</evidence>
<evidence type="ECO:0000256" key="5">
    <source>
        <dbReference type="SAM" id="Phobius"/>
    </source>
</evidence>
<dbReference type="InterPro" id="IPR007792">
    <property type="entry name" value="T4SS_VirB3/TrbD/AvhB"/>
</dbReference>
<evidence type="ECO:0000313" key="6">
    <source>
        <dbReference type="EMBL" id="KAF1028121.1"/>
    </source>
</evidence>